<feature type="transmembrane region" description="Helical" evidence="1">
    <location>
        <begin position="143"/>
        <end position="164"/>
    </location>
</feature>
<dbReference type="PATRIC" id="fig|456163.3.peg.1875"/>
<dbReference type="Proteomes" id="UP000061630">
    <property type="component" value="Chromosome"/>
</dbReference>
<feature type="transmembrane region" description="Helical" evidence="1">
    <location>
        <begin position="105"/>
        <end position="131"/>
    </location>
</feature>
<feature type="transmembrane region" description="Helical" evidence="1">
    <location>
        <begin position="259"/>
        <end position="279"/>
    </location>
</feature>
<dbReference type="EMBL" id="AIJQ01000016">
    <property type="protein sequence ID" value="EIA38586.1"/>
    <property type="molecule type" value="Genomic_DNA"/>
</dbReference>
<feature type="transmembrane region" description="Helical" evidence="1">
    <location>
        <begin position="176"/>
        <end position="205"/>
    </location>
</feature>
<reference evidence="4 5" key="1">
    <citation type="journal article" date="2012" name="J. Bacteriol.">
        <title>Draft genome sequence of Thermus sp. strain RL, isolated from a hot water spring located atop the Himalayan ranges at Manikaran, India.</title>
        <authorList>
            <person name="Dwivedi V."/>
            <person name="Sangwan N."/>
            <person name="Nigam A."/>
            <person name="Garg N."/>
            <person name="Niharika N."/>
            <person name="Khurana P."/>
            <person name="Khurana J.P."/>
            <person name="Lal R."/>
        </authorList>
    </citation>
    <scope>NUCLEOTIDE SEQUENCE [LARGE SCALE GENOMIC DNA]</scope>
    <source>
        <strain evidence="4 5">RL</strain>
    </source>
</reference>
<evidence type="ECO:0000313" key="5">
    <source>
        <dbReference type="Proteomes" id="UP000053186"/>
    </source>
</evidence>
<dbReference type="InterPro" id="IPR039447">
    <property type="entry name" value="UreH-like_TM_dom"/>
</dbReference>
<accession>H7GHZ0</accession>
<keyword evidence="5" id="KW-1185">Reference proteome</keyword>
<sequence length="281" mass="29493">MALKLMDMRRGLLALGLAVLGLVGLALGSGLLEEVSRSLYRTANTLYALLVPWVDGLRREVGVPWLSAFLLGVLAAFAPCQITTGASALAYLAPSALEGRVWPRFLAFLLGKAFTYLVLAGVVLFVLGGTLDNPGAIFRPVRLALGPFMVLVGLGLLGVVRWPLAWGVPEGVGARVGTWGGLLGPLALGGVYGLAFCPTLFWLFFGLLLPLALASPLGFLLPGVFALGTGLPLGLLLLLFARLGRGQALKGMRHVGSHLLRGAGAVFVALGILDTVLYWNL</sequence>
<evidence type="ECO:0000313" key="3">
    <source>
        <dbReference type="EMBL" id="AMA75115.1"/>
    </source>
</evidence>
<keyword evidence="1" id="KW-0472">Membrane</keyword>
<feature type="transmembrane region" description="Helical" evidence="1">
    <location>
        <begin position="65"/>
        <end position="93"/>
    </location>
</feature>
<proteinExistence type="predicted"/>
<dbReference type="Pfam" id="PF13386">
    <property type="entry name" value="DsbD_2"/>
    <property type="match status" value="1"/>
</dbReference>
<evidence type="ECO:0000313" key="6">
    <source>
        <dbReference type="Proteomes" id="UP000061630"/>
    </source>
</evidence>
<dbReference type="KEGG" id="tpar:AV541_02120"/>
<dbReference type="EMBL" id="CP014141">
    <property type="protein sequence ID" value="AMA75115.1"/>
    <property type="molecule type" value="Genomic_DNA"/>
</dbReference>
<reference evidence="3 6" key="2">
    <citation type="submission" date="2016-01" db="EMBL/GenBank/DDBJ databases">
        <title>Genome sequence of Thermus parvatiensis, a thermophile isolated from a hot water spring.</title>
        <authorList>
            <person name="Tripathi C."/>
            <person name="Lal R."/>
        </authorList>
    </citation>
    <scope>NUCLEOTIDE SEQUENCE [LARGE SCALE GENOMIC DNA]</scope>
    <source>
        <strain evidence="3 6">RL</strain>
    </source>
</reference>
<dbReference type="AlphaFoldDB" id="H7GHZ0"/>
<keyword evidence="1" id="KW-1133">Transmembrane helix</keyword>
<name>H7GHZ0_9DEIN</name>
<feature type="transmembrane region" description="Helical" evidence="1">
    <location>
        <begin position="217"/>
        <end position="239"/>
    </location>
</feature>
<keyword evidence="1 4" id="KW-0812">Transmembrane</keyword>
<gene>
    <name evidence="3" type="ORF">AV541_02120</name>
    <name evidence="4" type="ORF">RLTM_09573</name>
</gene>
<organism evidence="4 5">
    <name type="scientific">Thermus parvatiensis</name>
    <dbReference type="NCBI Taxonomy" id="456163"/>
    <lineage>
        <taxon>Bacteria</taxon>
        <taxon>Thermotogati</taxon>
        <taxon>Deinococcota</taxon>
        <taxon>Deinococci</taxon>
        <taxon>Thermales</taxon>
        <taxon>Thermaceae</taxon>
        <taxon>Thermus</taxon>
    </lineage>
</organism>
<dbReference type="Proteomes" id="UP000053186">
    <property type="component" value="Unassembled WGS sequence"/>
</dbReference>
<evidence type="ECO:0000259" key="2">
    <source>
        <dbReference type="Pfam" id="PF13386"/>
    </source>
</evidence>
<evidence type="ECO:0000313" key="4">
    <source>
        <dbReference type="EMBL" id="EIA38586.1"/>
    </source>
</evidence>
<feature type="domain" description="Urease accessory protein UreH-like transmembrane" evidence="2">
    <location>
        <begin position="68"/>
        <end position="272"/>
    </location>
</feature>
<evidence type="ECO:0000256" key="1">
    <source>
        <dbReference type="SAM" id="Phobius"/>
    </source>
</evidence>
<protein>
    <submittedName>
        <fullName evidence="3 4">Cytochrome C biogenesis protein</fullName>
    </submittedName>
</protein>